<gene>
    <name evidence="2" type="ORF">IW248_000913</name>
</gene>
<dbReference type="Proteomes" id="UP000614915">
    <property type="component" value="Unassembled WGS sequence"/>
</dbReference>
<evidence type="ECO:0000313" key="2">
    <source>
        <dbReference type="EMBL" id="MBG6064626.1"/>
    </source>
</evidence>
<evidence type="ECO:0000313" key="3">
    <source>
        <dbReference type="Proteomes" id="UP000614915"/>
    </source>
</evidence>
<evidence type="ECO:0008006" key="4">
    <source>
        <dbReference type="Google" id="ProtNLM"/>
    </source>
</evidence>
<dbReference type="RefSeq" id="WP_196925796.1">
    <property type="nucleotide sequence ID" value="NZ_CP108567.1"/>
</dbReference>
<feature type="signal peptide" evidence="1">
    <location>
        <begin position="1"/>
        <end position="24"/>
    </location>
</feature>
<reference evidence="2 3" key="1">
    <citation type="submission" date="2020-11" db="EMBL/GenBank/DDBJ databases">
        <title>Sequencing the genomes of 1000 actinobacteria strains.</title>
        <authorList>
            <person name="Klenk H.-P."/>
        </authorList>
    </citation>
    <scope>NUCLEOTIDE SEQUENCE [LARGE SCALE GENOMIC DNA]</scope>
    <source>
        <strain evidence="2 3">DSM 101692</strain>
    </source>
</reference>
<organism evidence="2 3">
    <name type="scientific">Micromonospora ureilytica</name>
    <dbReference type="NCBI Taxonomy" id="709868"/>
    <lineage>
        <taxon>Bacteria</taxon>
        <taxon>Bacillati</taxon>
        <taxon>Actinomycetota</taxon>
        <taxon>Actinomycetes</taxon>
        <taxon>Micromonosporales</taxon>
        <taxon>Micromonosporaceae</taxon>
        <taxon>Micromonospora</taxon>
    </lineage>
</organism>
<protein>
    <recommendedName>
        <fullName evidence="4">Ig-like domain-containing protein</fullName>
    </recommendedName>
</protein>
<dbReference type="EMBL" id="JADOTX010000001">
    <property type="protein sequence ID" value="MBG6064626.1"/>
    <property type="molecule type" value="Genomic_DNA"/>
</dbReference>
<feature type="chain" id="PRO_5046501819" description="Ig-like domain-containing protein" evidence="1">
    <location>
        <begin position="25"/>
        <end position="343"/>
    </location>
</feature>
<sequence>MRKILSVVVTALSVVMSAATVVHADDGPVTRVTLTSANSFHSRVEERLLSRTVTLAAGESRHVRGRLQATSSVPQIVSMNNTLKCVNPAGAVVGTTSTSSRNHEGSDTTYYARPGHLPIYADLLFTAPSAGTYTCGMYGYTASTSLDGYYLTAVATDTWLEVSNTNQVGARWWQNPACSSTGTSSTCTYVGAGTSTAWVFYNDGTPVHKWTAAAGATSVQALANLELTTCYTGTASCKSAIDAYEQPRGTNAVVDVRFEFIQLDPTSHTCRTTSTATSRKTIRDDAHHYVANFALTGVPIDPTCGTRTFIMRIFVKHVSGNPIKIDGVQSTTSLTNGIAMNIF</sequence>
<accession>A0ABS0JC62</accession>
<proteinExistence type="predicted"/>
<evidence type="ECO:0000256" key="1">
    <source>
        <dbReference type="SAM" id="SignalP"/>
    </source>
</evidence>
<keyword evidence="3" id="KW-1185">Reference proteome</keyword>
<name>A0ABS0JC62_9ACTN</name>
<keyword evidence="1" id="KW-0732">Signal</keyword>
<comment type="caution">
    <text evidence="2">The sequence shown here is derived from an EMBL/GenBank/DDBJ whole genome shotgun (WGS) entry which is preliminary data.</text>
</comment>